<proteinExistence type="predicted"/>
<name>A7F8A9_SCLS1</name>
<dbReference type="EMBL" id="CH476647">
    <property type="protein sequence ID" value="EDN98980.1"/>
    <property type="molecule type" value="Genomic_DNA"/>
</dbReference>
<gene>
    <name evidence="1" type="ORF">SS1G_13840</name>
</gene>
<dbReference type="RefSeq" id="XP_001585271.1">
    <property type="nucleotide sequence ID" value="XM_001585221.1"/>
</dbReference>
<dbReference type="KEGG" id="ssl:SS1G_13840"/>
<accession>A7F8A9</accession>
<organism evidence="1 2">
    <name type="scientific">Sclerotinia sclerotiorum (strain ATCC 18683 / 1980 / Ss-1)</name>
    <name type="common">White mold</name>
    <name type="synonym">Whetzelinia sclerotiorum</name>
    <dbReference type="NCBI Taxonomy" id="665079"/>
    <lineage>
        <taxon>Eukaryota</taxon>
        <taxon>Fungi</taxon>
        <taxon>Dikarya</taxon>
        <taxon>Ascomycota</taxon>
        <taxon>Pezizomycotina</taxon>
        <taxon>Leotiomycetes</taxon>
        <taxon>Helotiales</taxon>
        <taxon>Sclerotiniaceae</taxon>
        <taxon>Sclerotinia</taxon>
    </lineage>
</organism>
<evidence type="ECO:0000313" key="1">
    <source>
        <dbReference type="EMBL" id="EDN98980.1"/>
    </source>
</evidence>
<dbReference type="AlphaFoldDB" id="A7F8A9"/>
<dbReference type="GeneID" id="5481325"/>
<evidence type="ECO:0000313" key="2">
    <source>
        <dbReference type="Proteomes" id="UP000001312"/>
    </source>
</evidence>
<dbReference type="InParanoid" id="A7F8A9"/>
<dbReference type="HOGENOM" id="CLU_1939411_0_0_1"/>
<dbReference type="Proteomes" id="UP000001312">
    <property type="component" value="Unassembled WGS sequence"/>
</dbReference>
<sequence length="130" mass="15192">MFSYRPSHCSNDDIESQINQQPNTLRTNIPARKALSFIQVNDLHYFSREDKEELAIPKFNLQLLESSNTAKMTPKIKYPNRYLPKDSRQSIIRAPTPPRDLQGDIFKLVVLKYKIVLFYFTVYSSSNFSN</sequence>
<protein>
    <submittedName>
        <fullName evidence="1">Uncharacterized protein</fullName>
    </submittedName>
</protein>
<reference evidence="2" key="1">
    <citation type="journal article" date="2011" name="PLoS Genet.">
        <title>Genomic analysis of the necrotrophic fungal pathogens Sclerotinia sclerotiorum and Botrytis cinerea.</title>
        <authorList>
            <person name="Amselem J."/>
            <person name="Cuomo C.A."/>
            <person name="van Kan J.A."/>
            <person name="Viaud M."/>
            <person name="Benito E.P."/>
            <person name="Couloux A."/>
            <person name="Coutinho P.M."/>
            <person name="de Vries R.P."/>
            <person name="Dyer P.S."/>
            <person name="Fillinger S."/>
            <person name="Fournier E."/>
            <person name="Gout L."/>
            <person name="Hahn M."/>
            <person name="Kohn L."/>
            <person name="Lapalu N."/>
            <person name="Plummer K.M."/>
            <person name="Pradier J.M."/>
            <person name="Quevillon E."/>
            <person name="Sharon A."/>
            <person name="Simon A."/>
            <person name="ten Have A."/>
            <person name="Tudzynski B."/>
            <person name="Tudzynski P."/>
            <person name="Wincker P."/>
            <person name="Andrew M."/>
            <person name="Anthouard V."/>
            <person name="Beever R.E."/>
            <person name="Beffa R."/>
            <person name="Benoit I."/>
            <person name="Bouzid O."/>
            <person name="Brault B."/>
            <person name="Chen Z."/>
            <person name="Choquer M."/>
            <person name="Collemare J."/>
            <person name="Cotton P."/>
            <person name="Danchin E.G."/>
            <person name="Da Silva C."/>
            <person name="Gautier A."/>
            <person name="Giraud C."/>
            <person name="Giraud T."/>
            <person name="Gonzalez C."/>
            <person name="Grossetete S."/>
            <person name="Guldener U."/>
            <person name="Henrissat B."/>
            <person name="Howlett B.J."/>
            <person name="Kodira C."/>
            <person name="Kretschmer M."/>
            <person name="Lappartient A."/>
            <person name="Leroch M."/>
            <person name="Levis C."/>
            <person name="Mauceli E."/>
            <person name="Neuveglise C."/>
            <person name="Oeser B."/>
            <person name="Pearson M."/>
            <person name="Poulain J."/>
            <person name="Poussereau N."/>
            <person name="Quesneville H."/>
            <person name="Rascle C."/>
            <person name="Schumacher J."/>
            <person name="Segurens B."/>
            <person name="Sexton A."/>
            <person name="Silva E."/>
            <person name="Sirven C."/>
            <person name="Soanes D.M."/>
            <person name="Talbot N.J."/>
            <person name="Templeton M."/>
            <person name="Yandava C."/>
            <person name="Yarden O."/>
            <person name="Zeng Q."/>
            <person name="Rollins J.A."/>
            <person name="Lebrun M.H."/>
            <person name="Dickman M."/>
        </authorList>
    </citation>
    <scope>NUCLEOTIDE SEQUENCE [LARGE SCALE GENOMIC DNA]</scope>
    <source>
        <strain evidence="2">ATCC 18683 / 1980 / Ss-1</strain>
    </source>
</reference>
<keyword evidence="2" id="KW-1185">Reference proteome</keyword>